<reference evidence="3" key="1">
    <citation type="journal article" date="2019" name="Int. J. Syst. Evol. Microbiol.">
        <title>The Global Catalogue of Microorganisms (GCM) 10K type strain sequencing project: providing services to taxonomists for standard genome sequencing and annotation.</title>
        <authorList>
            <consortium name="The Broad Institute Genomics Platform"/>
            <consortium name="The Broad Institute Genome Sequencing Center for Infectious Disease"/>
            <person name="Wu L."/>
            <person name="Ma J."/>
        </authorList>
    </citation>
    <scope>NUCLEOTIDE SEQUENCE [LARGE SCALE GENOMIC DNA]</scope>
    <source>
        <strain evidence="3">KCTC 15012</strain>
    </source>
</reference>
<dbReference type="SUPFAM" id="SSF53955">
    <property type="entry name" value="Lysozyme-like"/>
    <property type="match status" value="1"/>
</dbReference>
<organism evidence="2 3">
    <name type="scientific">Phaeospirillum tilakii</name>
    <dbReference type="NCBI Taxonomy" id="741673"/>
    <lineage>
        <taxon>Bacteria</taxon>
        <taxon>Pseudomonadati</taxon>
        <taxon>Pseudomonadota</taxon>
        <taxon>Alphaproteobacteria</taxon>
        <taxon>Rhodospirillales</taxon>
        <taxon>Rhodospirillaceae</taxon>
        <taxon>Phaeospirillum</taxon>
    </lineage>
</organism>
<feature type="non-terminal residue" evidence="2">
    <location>
        <position position="1"/>
    </location>
</feature>
<dbReference type="RefSeq" id="WP_377315078.1">
    <property type="nucleotide sequence ID" value="NZ_JBHUIY010000008.1"/>
</dbReference>
<protein>
    <recommendedName>
        <fullName evidence="4">Transglycosylase SLT domain-containing protein</fullName>
    </recommendedName>
</protein>
<dbReference type="InterPro" id="IPR023346">
    <property type="entry name" value="Lysozyme-like_dom_sf"/>
</dbReference>
<sequence>PPARPPTRRRRRGRADGWRHRLGRLWRGLNRVPSPLLTLGLVAVVAGGLFLVNLAHWVIRKPSELLAPVSDLMVKSPAETWAAYGKWFRAYATARVPAELLAALAQIESAGNPAAQTYWRWSPGADDLFGLYRPASSSVGMFQMTSPAYADARRGCVRDHVVVPRGDPRCPVEDEPLRILPSHAIELTAVYLDRGAGRLLASHPGAVSARQRRDLAALLHLCGPGPAGAFVRRGFRLAPGERCGDHDPAAYLAEIERLTAQFRRLADAAE</sequence>
<dbReference type="Proteomes" id="UP001597296">
    <property type="component" value="Unassembled WGS sequence"/>
</dbReference>
<dbReference type="Gene3D" id="1.10.530.10">
    <property type="match status" value="1"/>
</dbReference>
<evidence type="ECO:0000313" key="3">
    <source>
        <dbReference type="Proteomes" id="UP001597296"/>
    </source>
</evidence>
<keyword evidence="3" id="KW-1185">Reference proteome</keyword>
<feature type="transmembrane region" description="Helical" evidence="1">
    <location>
        <begin position="36"/>
        <end position="59"/>
    </location>
</feature>
<accession>A0ABW5C7K1</accession>
<gene>
    <name evidence="2" type="ORF">ACFSNB_05735</name>
</gene>
<evidence type="ECO:0008006" key="4">
    <source>
        <dbReference type="Google" id="ProtNLM"/>
    </source>
</evidence>
<proteinExistence type="predicted"/>
<evidence type="ECO:0000313" key="2">
    <source>
        <dbReference type="EMBL" id="MFD2233299.1"/>
    </source>
</evidence>
<name>A0ABW5C7K1_9PROT</name>
<keyword evidence="1" id="KW-0812">Transmembrane</keyword>
<evidence type="ECO:0000256" key="1">
    <source>
        <dbReference type="SAM" id="Phobius"/>
    </source>
</evidence>
<dbReference type="EMBL" id="JBHUIY010000008">
    <property type="protein sequence ID" value="MFD2233299.1"/>
    <property type="molecule type" value="Genomic_DNA"/>
</dbReference>
<keyword evidence="1" id="KW-1133">Transmembrane helix</keyword>
<keyword evidence="1" id="KW-0472">Membrane</keyword>
<comment type="caution">
    <text evidence="2">The sequence shown here is derived from an EMBL/GenBank/DDBJ whole genome shotgun (WGS) entry which is preliminary data.</text>
</comment>